<dbReference type="RefSeq" id="WP_096408800.1">
    <property type="nucleotide sequence ID" value="NZ_AP017372.2"/>
</dbReference>
<dbReference type="OrthoDB" id="5569763at2"/>
<gene>
    <name evidence="1" type="ORF">HH1059_09130</name>
</gene>
<dbReference type="AlphaFoldDB" id="A0A0X8X8N6"/>
<protein>
    <submittedName>
        <fullName evidence="1">Uncharacterized protein</fullName>
    </submittedName>
</protein>
<evidence type="ECO:0000313" key="2">
    <source>
        <dbReference type="Proteomes" id="UP000218890"/>
    </source>
</evidence>
<evidence type="ECO:0000313" key="1">
    <source>
        <dbReference type="EMBL" id="BAU57606.1"/>
    </source>
</evidence>
<organism evidence="1 2">
    <name type="scientific">Halorhodospira halochloris</name>
    <name type="common">Ectothiorhodospira halochloris</name>
    <dbReference type="NCBI Taxonomy" id="1052"/>
    <lineage>
        <taxon>Bacteria</taxon>
        <taxon>Pseudomonadati</taxon>
        <taxon>Pseudomonadota</taxon>
        <taxon>Gammaproteobacteria</taxon>
        <taxon>Chromatiales</taxon>
        <taxon>Ectothiorhodospiraceae</taxon>
        <taxon>Halorhodospira</taxon>
    </lineage>
</organism>
<sequence length="72" mass="8007">MNQQFVICIDNAEYPASLERRKLYEVVPDADAEALGQVRVKDESGEDYLYPQELFVAVDLPSSTEKAVISAA</sequence>
<dbReference type="Proteomes" id="UP000218890">
    <property type="component" value="Chromosome"/>
</dbReference>
<accession>A0A0X8X8N6</accession>
<proteinExistence type="predicted"/>
<name>A0A0X8X8N6_HALHR</name>
<keyword evidence="2" id="KW-1185">Reference proteome</keyword>
<reference evidence="1" key="1">
    <citation type="submission" date="2016-02" db="EMBL/GenBank/DDBJ databases">
        <title>Halorhodospira halochloris DSM-1059 complete genome, version 2.</title>
        <authorList>
            <person name="Tsukatani Y."/>
        </authorList>
    </citation>
    <scope>NUCLEOTIDE SEQUENCE</scope>
    <source>
        <strain evidence="1">DSM 1059</strain>
    </source>
</reference>
<dbReference type="KEGG" id="hhk:HH1059_09130"/>
<dbReference type="EMBL" id="AP017372">
    <property type="protein sequence ID" value="BAU57606.1"/>
    <property type="molecule type" value="Genomic_DNA"/>
</dbReference>